<keyword evidence="2" id="KW-1185">Reference proteome</keyword>
<dbReference type="Proteomes" id="UP000299102">
    <property type="component" value="Unassembled WGS sequence"/>
</dbReference>
<reference evidence="1 2" key="1">
    <citation type="journal article" date="2019" name="Commun. Biol.">
        <title>The bagworm genome reveals a unique fibroin gene that provides high tensile strength.</title>
        <authorList>
            <person name="Kono N."/>
            <person name="Nakamura H."/>
            <person name="Ohtoshi R."/>
            <person name="Tomita M."/>
            <person name="Numata K."/>
            <person name="Arakawa K."/>
        </authorList>
    </citation>
    <scope>NUCLEOTIDE SEQUENCE [LARGE SCALE GENOMIC DNA]</scope>
</reference>
<sequence>MPELRFHYSDILRGSRLRRARVWPAARAGEYLTVTVFRFRQMSTRFRFHDPKIKVGSTAQDSPPRRTRRLERGRIVTNERTVANQREPRENSLTHVAIKQITICMSEVGGGARAASLICDFAD</sequence>
<evidence type="ECO:0000313" key="2">
    <source>
        <dbReference type="Proteomes" id="UP000299102"/>
    </source>
</evidence>
<proteinExistence type="predicted"/>
<name>A0A4C1UFB6_EUMVA</name>
<comment type="caution">
    <text evidence="1">The sequence shown here is derived from an EMBL/GenBank/DDBJ whole genome shotgun (WGS) entry which is preliminary data.</text>
</comment>
<dbReference type="EMBL" id="BGZK01000169">
    <property type="protein sequence ID" value="GBP25088.1"/>
    <property type="molecule type" value="Genomic_DNA"/>
</dbReference>
<gene>
    <name evidence="1" type="ORF">EVAR_19568_1</name>
</gene>
<protein>
    <submittedName>
        <fullName evidence="1">Uncharacterized protein</fullName>
    </submittedName>
</protein>
<accession>A0A4C1UFB6</accession>
<dbReference type="AlphaFoldDB" id="A0A4C1UFB6"/>
<organism evidence="1 2">
    <name type="scientific">Eumeta variegata</name>
    <name type="common">Bagworm moth</name>
    <name type="synonym">Eumeta japonica</name>
    <dbReference type="NCBI Taxonomy" id="151549"/>
    <lineage>
        <taxon>Eukaryota</taxon>
        <taxon>Metazoa</taxon>
        <taxon>Ecdysozoa</taxon>
        <taxon>Arthropoda</taxon>
        <taxon>Hexapoda</taxon>
        <taxon>Insecta</taxon>
        <taxon>Pterygota</taxon>
        <taxon>Neoptera</taxon>
        <taxon>Endopterygota</taxon>
        <taxon>Lepidoptera</taxon>
        <taxon>Glossata</taxon>
        <taxon>Ditrysia</taxon>
        <taxon>Tineoidea</taxon>
        <taxon>Psychidae</taxon>
        <taxon>Oiketicinae</taxon>
        <taxon>Eumeta</taxon>
    </lineage>
</organism>
<evidence type="ECO:0000313" key="1">
    <source>
        <dbReference type="EMBL" id="GBP25088.1"/>
    </source>
</evidence>